<evidence type="ECO:0000256" key="6">
    <source>
        <dbReference type="SAM" id="Phobius"/>
    </source>
</evidence>
<dbReference type="GO" id="GO:0004382">
    <property type="term" value="F:GDP phosphatase activity"/>
    <property type="evidence" value="ECO:0007669"/>
    <property type="project" value="TreeGrafter"/>
</dbReference>
<keyword evidence="4" id="KW-0067">ATP-binding</keyword>
<feature type="transmembrane region" description="Helical" evidence="6">
    <location>
        <begin position="34"/>
        <end position="52"/>
    </location>
</feature>
<keyword evidence="2 5" id="KW-0378">Hydrolase</keyword>
<dbReference type="PANTHER" id="PTHR11782:SF29">
    <property type="entry name" value="ECTONUCLEOSIDE TRIPHOSPHATE DIPHOSPHOHYDROLASE 4"/>
    <property type="match status" value="1"/>
</dbReference>
<dbReference type="InterPro" id="IPR000407">
    <property type="entry name" value="GDA1_CD39_NTPase"/>
</dbReference>
<dbReference type="AlphaFoldDB" id="A0A6J0SLX7"/>
<protein>
    <submittedName>
        <fullName evidence="8">Ectonucleoside triphosphate diphosphohydrolase 4 isoform X3</fullName>
    </submittedName>
</protein>
<evidence type="ECO:0000256" key="1">
    <source>
        <dbReference type="ARBA" id="ARBA00009283"/>
    </source>
</evidence>
<dbReference type="Gene3D" id="3.30.420.150">
    <property type="entry name" value="Exopolyphosphatase. Domain 2"/>
    <property type="match status" value="1"/>
</dbReference>
<dbReference type="CTD" id="9583"/>
<dbReference type="PANTHER" id="PTHR11782">
    <property type="entry name" value="ADENOSINE/GUANOSINE DIPHOSPHATASE"/>
    <property type="match status" value="1"/>
</dbReference>
<evidence type="ECO:0000256" key="4">
    <source>
        <dbReference type="PIRSR" id="PIRSR600407-2"/>
    </source>
</evidence>
<dbReference type="PROSITE" id="PS01238">
    <property type="entry name" value="GDA1_CD39_NTPASE"/>
    <property type="match status" value="1"/>
</dbReference>
<keyword evidence="6" id="KW-0812">Transmembrane</keyword>
<dbReference type="GO" id="GO:0005794">
    <property type="term" value="C:Golgi apparatus"/>
    <property type="evidence" value="ECO:0007669"/>
    <property type="project" value="TreeGrafter"/>
</dbReference>
<dbReference type="Proteomes" id="UP001652642">
    <property type="component" value="Chromosome 8"/>
</dbReference>
<comment type="similarity">
    <text evidence="1 5">Belongs to the GDA1/CD39 NTPase family.</text>
</comment>
<evidence type="ECO:0000256" key="3">
    <source>
        <dbReference type="PIRSR" id="PIRSR600407-1"/>
    </source>
</evidence>
<keyword evidence="6" id="KW-1133">Transmembrane helix</keyword>
<evidence type="ECO:0000256" key="5">
    <source>
        <dbReference type="RuleBase" id="RU003833"/>
    </source>
</evidence>
<dbReference type="GO" id="GO:0046036">
    <property type="term" value="P:CTP metabolic process"/>
    <property type="evidence" value="ECO:0007669"/>
    <property type="project" value="TreeGrafter"/>
</dbReference>
<gene>
    <name evidence="8" type="primary">ENTPD4</name>
</gene>
<reference evidence="8" key="1">
    <citation type="submission" date="2025-08" db="UniProtKB">
        <authorList>
            <consortium name="RefSeq"/>
        </authorList>
    </citation>
    <scope>IDENTIFICATION</scope>
</reference>
<dbReference type="GO" id="GO:0006256">
    <property type="term" value="P:UDP catabolic process"/>
    <property type="evidence" value="ECO:0007669"/>
    <property type="project" value="TreeGrafter"/>
</dbReference>
<sequence length="602" mass="69339">MGRISISCLFPASWHFSLSPIGCPRVLNTTLRQIIVIGLLTAAFFLLYYSVLKYGYRDKKLHRYLARVTDTEATDTSNPKLNYGIMVDCGSSGSRIFVYWWPRHNGNPHDLLDIKQMRDKNRKPVVMKIKPGISEFATSPEKVSDYIFPLLNFAAEHVPRAKHKETPLYILCTAGMRILPESQQKAILEDLLTDIPVHFDFLFSDSHAEVISGKQEGVYAWIGINFVLGRFEHTEDEDDALVEVHIPGSENKEAIVRKRTVGILDMGGVSTQIAYEVPKTEEVAKNLLAEFNLGCDAHQTEHVYRVYVATFLGFGGNAARQRYVDSIFTNTVFRNRLLGKQTGMTSDSPYLDPCLPLDVEDEIQQNGQMMYLRGTGDFNLCRDIIQPFMNKTNETQTSLNGVYQPPVHFENSEFYGFSEFYYCTEDVLRMGGDYNATKFIKAAKDYCATKWPVLRERFDRGLYASHADLHRLKYQCFKSAWMYEVFHSGFSFPVNYGNLKTALQVYDKEVQWTLGAILYRTRFLPLRDIQQENFRGSHSHWRSFSFVYNHYLFFACFFVVLFSILLYLLRLRRIHRRRLHSGSSPSLWIEEGLPPQKIPGAL</sequence>
<dbReference type="RefSeq" id="XP_020636005.2">
    <property type="nucleotide sequence ID" value="XM_020780346.2"/>
</dbReference>
<dbReference type="GeneID" id="110072190"/>
<feature type="transmembrane region" description="Helical" evidence="6">
    <location>
        <begin position="551"/>
        <end position="569"/>
    </location>
</feature>
<evidence type="ECO:0000256" key="2">
    <source>
        <dbReference type="ARBA" id="ARBA00022801"/>
    </source>
</evidence>
<dbReference type="GO" id="GO:0016020">
    <property type="term" value="C:membrane"/>
    <property type="evidence" value="ECO:0007669"/>
    <property type="project" value="TreeGrafter"/>
</dbReference>
<dbReference type="Gene3D" id="3.30.420.40">
    <property type="match status" value="1"/>
</dbReference>
<feature type="binding site" evidence="4">
    <location>
        <begin position="268"/>
        <end position="272"/>
    </location>
    <ligand>
        <name>ATP</name>
        <dbReference type="ChEBI" id="CHEBI:30616"/>
    </ligand>
</feature>
<name>A0A6J0SLX7_9SAUR</name>
<dbReference type="Pfam" id="PF01150">
    <property type="entry name" value="GDA1_CD39"/>
    <property type="match status" value="1"/>
</dbReference>
<organism evidence="7 8">
    <name type="scientific">Pogona vitticeps</name>
    <name type="common">central bearded dragon</name>
    <dbReference type="NCBI Taxonomy" id="103695"/>
    <lineage>
        <taxon>Eukaryota</taxon>
        <taxon>Metazoa</taxon>
        <taxon>Chordata</taxon>
        <taxon>Craniata</taxon>
        <taxon>Vertebrata</taxon>
        <taxon>Euteleostomi</taxon>
        <taxon>Lepidosauria</taxon>
        <taxon>Squamata</taxon>
        <taxon>Bifurcata</taxon>
        <taxon>Unidentata</taxon>
        <taxon>Episquamata</taxon>
        <taxon>Toxicofera</taxon>
        <taxon>Iguania</taxon>
        <taxon>Acrodonta</taxon>
        <taxon>Agamidae</taxon>
        <taxon>Amphibolurinae</taxon>
        <taxon>Pogona</taxon>
    </lineage>
</organism>
<keyword evidence="7" id="KW-1185">Reference proteome</keyword>
<evidence type="ECO:0000313" key="7">
    <source>
        <dbReference type="Proteomes" id="UP001652642"/>
    </source>
</evidence>
<dbReference type="GO" id="GO:0045134">
    <property type="term" value="F:UDP phosphatase activity"/>
    <property type="evidence" value="ECO:0007669"/>
    <property type="project" value="TreeGrafter"/>
</dbReference>
<keyword evidence="4" id="KW-0547">Nucleotide-binding</keyword>
<dbReference type="GO" id="GO:0017111">
    <property type="term" value="F:ribonucleoside triphosphate phosphatase activity"/>
    <property type="evidence" value="ECO:0007669"/>
    <property type="project" value="UniProtKB-EC"/>
</dbReference>
<keyword evidence="6" id="KW-0472">Membrane</keyword>
<dbReference type="GO" id="GO:0005524">
    <property type="term" value="F:ATP binding"/>
    <property type="evidence" value="ECO:0007669"/>
    <property type="project" value="UniProtKB-KW"/>
</dbReference>
<evidence type="ECO:0000313" key="8">
    <source>
        <dbReference type="RefSeq" id="XP_020636005.2"/>
    </source>
</evidence>
<dbReference type="CDD" id="cd24045">
    <property type="entry name" value="ASKHA_NBD_NTPDase4-like"/>
    <property type="match status" value="1"/>
</dbReference>
<feature type="active site" description="Proton acceptor" evidence="3">
    <location>
        <position position="216"/>
    </location>
</feature>
<proteinExistence type="inferred from homology"/>
<accession>A0A6J0SLX7</accession>